<name>A0A917N2H1_9SPHI</name>
<accession>A0A917N2H1</accession>
<comment type="caution">
    <text evidence="1">The sequence shown here is derived from an EMBL/GenBank/DDBJ whole genome shotgun (WGS) entry which is preliminary data.</text>
</comment>
<organism evidence="1 2">
    <name type="scientific">Mucilaginibacter galii</name>
    <dbReference type="NCBI Taxonomy" id="2005073"/>
    <lineage>
        <taxon>Bacteria</taxon>
        <taxon>Pseudomonadati</taxon>
        <taxon>Bacteroidota</taxon>
        <taxon>Sphingobacteriia</taxon>
        <taxon>Sphingobacteriales</taxon>
        <taxon>Sphingobacteriaceae</taxon>
        <taxon>Mucilaginibacter</taxon>
    </lineage>
</organism>
<dbReference type="AlphaFoldDB" id="A0A917N2H1"/>
<evidence type="ECO:0000313" key="1">
    <source>
        <dbReference type="EMBL" id="GGI51888.1"/>
    </source>
</evidence>
<sequence>MGTLLLIISPLIMKNYLLTIIHIACACVLLSAACSDSGKSNLKGKWQTKDGQTKLEITGKQFITTEDAPVAEDYFIKNDSIFTSFEGNQPYTRFVIQKLDDHNLKLLYPDSVAVEFVR</sequence>
<proteinExistence type="predicted"/>
<reference evidence="1" key="1">
    <citation type="journal article" date="2014" name="Int. J. Syst. Evol. Microbiol.">
        <title>Complete genome sequence of Corynebacterium casei LMG S-19264T (=DSM 44701T), isolated from a smear-ripened cheese.</title>
        <authorList>
            <consortium name="US DOE Joint Genome Institute (JGI-PGF)"/>
            <person name="Walter F."/>
            <person name="Albersmeier A."/>
            <person name="Kalinowski J."/>
            <person name="Ruckert C."/>
        </authorList>
    </citation>
    <scope>NUCLEOTIDE SEQUENCE</scope>
    <source>
        <strain evidence="1">CCM 8711</strain>
    </source>
</reference>
<dbReference type="Proteomes" id="UP000662074">
    <property type="component" value="Unassembled WGS sequence"/>
</dbReference>
<dbReference type="EMBL" id="BMDO01000009">
    <property type="protein sequence ID" value="GGI51888.1"/>
    <property type="molecule type" value="Genomic_DNA"/>
</dbReference>
<evidence type="ECO:0008006" key="3">
    <source>
        <dbReference type="Google" id="ProtNLM"/>
    </source>
</evidence>
<keyword evidence="2" id="KW-1185">Reference proteome</keyword>
<evidence type="ECO:0000313" key="2">
    <source>
        <dbReference type="Proteomes" id="UP000662074"/>
    </source>
</evidence>
<gene>
    <name evidence="1" type="ORF">GCM10011425_31000</name>
</gene>
<reference evidence="1" key="2">
    <citation type="submission" date="2020-09" db="EMBL/GenBank/DDBJ databases">
        <authorList>
            <person name="Sun Q."/>
            <person name="Sedlacek I."/>
        </authorList>
    </citation>
    <scope>NUCLEOTIDE SEQUENCE</scope>
    <source>
        <strain evidence="1">CCM 8711</strain>
    </source>
</reference>
<protein>
    <recommendedName>
        <fullName evidence="3">DUF5640 domain-containing protein</fullName>
    </recommendedName>
</protein>